<dbReference type="PANTHER" id="PTHR43805">
    <property type="entry name" value="GLYCEROPHOSPHORYL DIESTER PHOSPHODIESTERASE"/>
    <property type="match status" value="1"/>
</dbReference>
<dbReference type="PROSITE" id="PS51704">
    <property type="entry name" value="GP_PDE"/>
    <property type="match status" value="1"/>
</dbReference>
<reference evidence="2 3" key="1">
    <citation type="submission" date="2017-11" db="EMBL/GenBank/DDBJ databases">
        <title>Genomic Encyclopedia of Archaeal and Bacterial Type Strains, Phase II (KMG-II): From Individual Species to Whole Genera.</title>
        <authorList>
            <person name="Goeker M."/>
        </authorList>
    </citation>
    <scope>NUCLEOTIDE SEQUENCE [LARGE SCALE GENOMIC DNA]</scope>
    <source>
        <strain evidence="2 3">DSM 25625</strain>
    </source>
</reference>
<dbReference type="InterPro" id="IPR017946">
    <property type="entry name" value="PLC-like_Pdiesterase_TIM-brl"/>
</dbReference>
<comment type="caution">
    <text evidence="2">The sequence shown here is derived from an EMBL/GenBank/DDBJ whole genome shotgun (WGS) entry which is preliminary data.</text>
</comment>
<accession>A0A2M9BYW1</accession>
<proteinExistence type="predicted"/>
<evidence type="ECO:0000313" key="3">
    <source>
        <dbReference type="Proteomes" id="UP000230161"/>
    </source>
</evidence>
<evidence type="ECO:0000259" key="1">
    <source>
        <dbReference type="PROSITE" id="PS51704"/>
    </source>
</evidence>
<keyword evidence="3" id="KW-1185">Reference proteome</keyword>
<dbReference type="AlphaFoldDB" id="A0A2M9BYW1"/>
<dbReference type="Gene3D" id="3.20.20.190">
    <property type="entry name" value="Phosphatidylinositol (PI) phosphodiesterase"/>
    <property type="match status" value="1"/>
</dbReference>
<dbReference type="SUPFAM" id="SSF51695">
    <property type="entry name" value="PLC-like phosphodiesterases"/>
    <property type="match status" value="1"/>
</dbReference>
<organism evidence="2 3">
    <name type="scientific">Compostimonas suwonensis</name>
    <dbReference type="NCBI Taxonomy" id="1048394"/>
    <lineage>
        <taxon>Bacteria</taxon>
        <taxon>Bacillati</taxon>
        <taxon>Actinomycetota</taxon>
        <taxon>Actinomycetes</taxon>
        <taxon>Micrococcales</taxon>
        <taxon>Microbacteriaceae</taxon>
        <taxon>Compostimonas</taxon>
    </lineage>
</organism>
<name>A0A2M9BYW1_9MICO</name>
<dbReference type="EMBL" id="PGFB01000002">
    <property type="protein sequence ID" value="PJJ63256.1"/>
    <property type="molecule type" value="Genomic_DNA"/>
</dbReference>
<protein>
    <submittedName>
        <fullName evidence="2">Glycerophosphoryl diester phosphodiesterase</fullName>
    </submittedName>
</protein>
<dbReference type="InterPro" id="IPR030395">
    <property type="entry name" value="GP_PDE_dom"/>
</dbReference>
<dbReference type="Pfam" id="PF03009">
    <property type="entry name" value="GDPD"/>
    <property type="match status" value="1"/>
</dbReference>
<dbReference type="PANTHER" id="PTHR43805:SF1">
    <property type="entry name" value="GP-PDE DOMAIN-CONTAINING PROTEIN"/>
    <property type="match status" value="1"/>
</dbReference>
<sequence>MPDRLRSGFFAPPLPRIFAHRGLAHDGRATDAAENTLEAFARALAAGATHLETDVHASADGESVISHDPDFAGADGRRIVVASLTVAELQARRDVPPGSFRTLREALDAFPGARFNIDVKSDAAAGPTAQAIRALAAVDRVLVTSFDDARRRAAVDRLPGVATSASSRTVARALLLAVLGAQGALRRTLADVDAVQIPQHVAGVRIVTRRTVRAFHEAGVEVHVWTVDDPREMALLLDRGVDGLVTDRCDLASRLVASRAG</sequence>
<dbReference type="Proteomes" id="UP000230161">
    <property type="component" value="Unassembled WGS sequence"/>
</dbReference>
<dbReference type="RefSeq" id="WP_100343789.1">
    <property type="nucleotide sequence ID" value="NZ_PGFB01000002.1"/>
</dbReference>
<feature type="domain" description="GP-PDE" evidence="1">
    <location>
        <begin position="15"/>
        <end position="256"/>
    </location>
</feature>
<evidence type="ECO:0000313" key="2">
    <source>
        <dbReference type="EMBL" id="PJJ63256.1"/>
    </source>
</evidence>
<dbReference type="GO" id="GO:0008081">
    <property type="term" value="F:phosphoric diester hydrolase activity"/>
    <property type="evidence" value="ECO:0007669"/>
    <property type="project" value="InterPro"/>
</dbReference>
<dbReference type="OrthoDB" id="5241788at2"/>
<gene>
    <name evidence="2" type="ORF">CLV54_0914</name>
</gene>
<dbReference type="GO" id="GO:0006629">
    <property type="term" value="P:lipid metabolic process"/>
    <property type="evidence" value="ECO:0007669"/>
    <property type="project" value="InterPro"/>
</dbReference>
<dbReference type="PROSITE" id="PS50007">
    <property type="entry name" value="PIPLC_X_DOMAIN"/>
    <property type="match status" value="1"/>
</dbReference>